<feature type="compositionally biased region" description="Low complexity" evidence="1">
    <location>
        <begin position="104"/>
        <end position="113"/>
    </location>
</feature>
<accession>A0A1C3E6V0</accession>
<gene>
    <name evidence="2" type="ORF">A6X21_10820</name>
</gene>
<reference evidence="2 3" key="1">
    <citation type="submission" date="2016-05" db="EMBL/GenBank/DDBJ databases">
        <title>Genomic and physiological characterization of Planctopirus sp. isolated from fresh water lake.</title>
        <authorList>
            <person name="Subhash Y."/>
            <person name="Ramana C."/>
        </authorList>
    </citation>
    <scope>NUCLEOTIDE SEQUENCE [LARGE SCALE GENOMIC DNA]</scope>
    <source>
        <strain evidence="2 3">JC280</strain>
    </source>
</reference>
<evidence type="ECO:0000256" key="1">
    <source>
        <dbReference type="SAM" id="MobiDB-lite"/>
    </source>
</evidence>
<evidence type="ECO:0000313" key="2">
    <source>
        <dbReference type="EMBL" id="ODA28972.1"/>
    </source>
</evidence>
<dbReference type="EMBL" id="LYDR01000150">
    <property type="protein sequence ID" value="ODA28972.1"/>
    <property type="molecule type" value="Genomic_DNA"/>
</dbReference>
<feature type="region of interest" description="Disordered" evidence="1">
    <location>
        <begin position="147"/>
        <end position="170"/>
    </location>
</feature>
<dbReference type="RefSeq" id="WP_068850837.1">
    <property type="nucleotide sequence ID" value="NZ_LYDR01000150.1"/>
</dbReference>
<evidence type="ECO:0008006" key="4">
    <source>
        <dbReference type="Google" id="ProtNLM"/>
    </source>
</evidence>
<dbReference type="AlphaFoldDB" id="A0A1C3E6V0"/>
<evidence type="ECO:0000313" key="3">
    <source>
        <dbReference type="Proteomes" id="UP000094828"/>
    </source>
</evidence>
<organism evidence="2 3">
    <name type="scientific">Planctopirus hydrillae</name>
    <dbReference type="NCBI Taxonomy" id="1841610"/>
    <lineage>
        <taxon>Bacteria</taxon>
        <taxon>Pseudomonadati</taxon>
        <taxon>Planctomycetota</taxon>
        <taxon>Planctomycetia</taxon>
        <taxon>Planctomycetales</taxon>
        <taxon>Planctomycetaceae</taxon>
        <taxon>Planctopirus</taxon>
    </lineage>
</organism>
<feature type="region of interest" description="Disordered" evidence="1">
    <location>
        <begin position="104"/>
        <end position="134"/>
    </location>
</feature>
<dbReference type="OrthoDB" id="287681at2"/>
<comment type="caution">
    <text evidence="2">The sequence shown here is derived from an EMBL/GenBank/DDBJ whole genome shotgun (WGS) entry which is preliminary data.</text>
</comment>
<keyword evidence="3" id="KW-1185">Reference proteome</keyword>
<proteinExistence type="predicted"/>
<name>A0A1C3E6V0_9PLAN</name>
<protein>
    <recommendedName>
        <fullName evidence="4">Carboxypeptidase regulatory-like domain-containing protein</fullName>
    </recommendedName>
</protein>
<dbReference type="Proteomes" id="UP000094828">
    <property type="component" value="Unassembled WGS sequence"/>
</dbReference>
<sequence length="170" mass="18210">MFSLLGLSTWRYCPLGTAIVVTFFCLGSITGCGSGDPLGRLPIAGTVQWEGSPLKTGTIRFEPFDTQPGDKRTAAGATIRDGKFALSSTEGVPPGKYSVAITASEETSTPTSSDPVEAMSQVSKQPVPKQLIPERYNRRTELVVEVKPDGPNMFPFDLTEKPPANSSNKK</sequence>